<name>A0A166JKT8_9AGAM</name>
<dbReference type="AlphaFoldDB" id="A0A166JKT8"/>
<reference evidence="2 3" key="1">
    <citation type="journal article" date="2016" name="Mol. Biol. Evol.">
        <title>Comparative Genomics of Early-Diverging Mushroom-Forming Fungi Provides Insights into the Origins of Lignocellulose Decay Capabilities.</title>
        <authorList>
            <person name="Nagy L.G."/>
            <person name="Riley R."/>
            <person name="Tritt A."/>
            <person name="Adam C."/>
            <person name="Daum C."/>
            <person name="Floudas D."/>
            <person name="Sun H."/>
            <person name="Yadav J.S."/>
            <person name="Pangilinan J."/>
            <person name="Larsson K.H."/>
            <person name="Matsuura K."/>
            <person name="Barry K."/>
            <person name="Labutti K."/>
            <person name="Kuo R."/>
            <person name="Ohm R.A."/>
            <person name="Bhattacharya S.S."/>
            <person name="Shirouzu T."/>
            <person name="Yoshinaga Y."/>
            <person name="Martin F.M."/>
            <person name="Grigoriev I.V."/>
            <person name="Hibbett D.S."/>
        </authorList>
    </citation>
    <scope>NUCLEOTIDE SEQUENCE [LARGE SCALE GENOMIC DNA]</scope>
    <source>
        <strain evidence="2 3">CBS 109695</strain>
    </source>
</reference>
<keyword evidence="3" id="KW-1185">Reference proteome</keyword>
<evidence type="ECO:0000256" key="1">
    <source>
        <dbReference type="SAM" id="MobiDB-lite"/>
    </source>
</evidence>
<dbReference type="EMBL" id="KV417551">
    <property type="protein sequence ID" value="KZP20970.1"/>
    <property type="molecule type" value="Genomic_DNA"/>
</dbReference>
<feature type="compositionally biased region" description="Low complexity" evidence="1">
    <location>
        <begin position="188"/>
        <end position="205"/>
    </location>
</feature>
<feature type="compositionally biased region" description="Acidic residues" evidence="1">
    <location>
        <begin position="46"/>
        <end position="58"/>
    </location>
</feature>
<dbReference type="Proteomes" id="UP000076532">
    <property type="component" value="Unassembled WGS sequence"/>
</dbReference>
<proteinExistence type="predicted"/>
<gene>
    <name evidence="2" type="ORF">FIBSPDRAFT_954149</name>
</gene>
<feature type="region of interest" description="Disordered" evidence="1">
    <location>
        <begin position="185"/>
        <end position="206"/>
    </location>
</feature>
<accession>A0A166JKT8</accession>
<organism evidence="2 3">
    <name type="scientific">Athelia psychrophila</name>
    <dbReference type="NCBI Taxonomy" id="1759441"/>
    <lineage>
        <taxon>Eukaryota</taxon>
        <taxon>Fungi</taxon>
        <taxon>Dikarya</taxon>
        <taxon>Basidiomycota</taxon>
        <taxon>Agaricomycotina</taxon>
        <taxon>Agaricomycetes</taxon>
        <taxon>Agaricomycetidae</taxon>
        <taxon>Atheliales</taxon>
        <taxon>Atheliaceae</taxon>
        <taxon>Athelia</taxon>
    </lineage>
</organism>
<evidence type="ECO:0000313" key="2">
    <source>
        <dbReference type="EMBL" id="KZP20970.1"/>
    </source>
</evidence>
<evidence type="ECO:0000313" key="3">
    <source>
        <dbReference type="Proteomes" id="UP000076532"/>
    </source>
</evidence>
<sequence length="345" mass="37117">MEDMWSAEALPNNAGEPIAMEVPTIPDSGNNIDPDDLDKPVPQLESPDDSDSSEDEREDAANPGANDCAAHNNPVASPTPVVPLATRAGVPPASAWPVFTTDEPAEKICSRLLAYHNHVIQPQAVAAAPQEFLRMDTDTTLYDNLQNVLVRAGRSIPIPNQQSPLTPPEASSPFIMTPAALPISTSRPPTVANTTSASTSSATAEPPSPVQIMLAPYLDVLQVKHVLAVCEALGIHPNKPQDAIHMEHMQVSYGDVLKCLGVEKSHKNAHTLYKKVLKVYVALQAQDCGARLQDETLLIRLLEFMLTDAPIGVGEGNRDPCAVQASQMNRGELEAKLVRFWARAA</sequence>
<feature type="region of interest" description="Disordered" evidence="1">
    <location>
        <begin position="1"/>
        <end position="80"/>
    </location>
</feature>
<protein>
    <submittedName>
        <fullName evidence="2">Uncharacterized protein</fullName>
    </submittedName>
</protein>